<dbReference type="AlphaFoldDB" id="A0A364MYW2"/>
<feature type="region of interest" description="Disordered" evidence="1">
    <location>
        <begin position="155"/>
        <end position="356"/>
    </location>
</feature>
<dbReference type="STRING" id="183478.A0A364MYW2"/>
<feature type="compositionally biased region" description="Polar residues" evidence="1">
    <location>
        <begin position="586"/>
        <end position="595"/>
    </location>
</feature>
<feature type="domain" description="BZIP" evidence="2">
    <location>
        <begin position="396"/>
        <end position="410"/>
    </location>
</feature>
<protein>
    <submittedName>
        <fullName evidence="3">Sequence-specific DNA binding protein</fullName>
    </submittedName>
</protein>
<proteinExistence type="predicted"/>
<sequence length="595" mass="65376">MHEMTGHAAGITPARDPTAAAVTLATQTLPAIEAPHPRFPRRFQPSLTPPYHNDPKPHRSWLARGGQGGSDDIYSTSSLHPGASRPEQITPRMSPVQSYPPMQPPYRSPREPTANAPVSLPPLRQLSRTPPTPSGRYGNSFGVHSILNPQADLVEQQRGQRRSLSQMESPSPVETQHSQSLPSISRPNSVDSTRSTQEEQNLPRLFQPPGRPPVRPSLHDKGIRTHSLSRLNPPTGTIDAHQSPFLTASTRPSEVMTSQPALPTPPAGGRNHYFPPTAPTPPPNMGRSDIRRPSLNFPQSGSASPIAQYSPYSQPASVASSQYDNHSTQGQYGPGGTSMPDSRQGSASMDGDRNSMIAMAPSSQSSIQLMTIKSQHGPPRQIPVETQTASKGADEKRRRNAGASARFRARRKEKEREASISISRLEQSVRDSNEDAAFYRGERDYWRTLALQAHPERNHPRPQSPRLRRSSTAPSRGPSSTTGHGSEASFDDYEEEAREEELRNVRRRTSSYHPAIGSHPTDAPPAGHDTHPYSVSAFPPASHPPTQNAQVHQPPQHQQGQPSPEQPVYRDPFAAEAGRYEHRAWTSEQTQSRKH</sequence>
<dbReference type="Proteomes" id="UP000249619">
    <property type="component" value="Unassembled WGS sequence"/>
</dbReference>
<dbReference type="PROSITE" id="PS00036">
    <property type="entry name" value="BZIP_BASIC"/>
    <property type="match status" value="1"/>
</dbReference>
<evidence type="ECO:0000313" key="3">
    <source>
        <dbReference type="EMBL" id="RAR07389.1"/>
    </source>
</evidence>
<dbReference type="CDD" id="cd14705">
    <property type="entry name" value="bZIP_Zip1"/>
    <property type="match status" value="1"/>
</dbReference>
<feature type="compositionally biased region" description="Low complexity" evidence="1">
    <location>
        <begin position="547"/>
        <end position="567"/>
    </location>
</feature>
<feature type="compositionally biased region" description="Polar residues" evidence="1">
    <location>
        <begin position="472"/>
        <end position="484"/>
    </location>
</feature>
<name>A0A364MYW2_STELY</name>
<evidence type="ECO:0000259" key="2">
    <source>
        <dbReference type="PROSITE" id="PS00036"/>
    </source>
</evidence>
<feature type="region of interest" description="Disordered" evidence="1">
    <location>
        <begin position="452"/>
        <end position="595"/>
    </location>
</feature>
<feature type="compositionally biased region" description="Polar residues" evidence="1">
    <location>
        <begin position="226"/>
        <end position="235"/>
    </location>
</feature>
<feature type="region of interest" description="Disordered" evidence="1">
    <location>
        <begin position="374"/>
        <end position="420"/>
    </location>
</feature>
<organism evidence="3 4">
    <name type="scientific">Stemphylium lycopersici</name>
    <name type="common">Tomato gray leaf spot disease fungus</name>
    <name type="synonym">Thyrospora lycopersici</name>
    <dbReference type="NCBI Taxonomy" id="183478"/>
    <lineage>
        <taxon>Eukaryota</taxon>
        <taxon>Fungi</taxon>
        <taxon>Dikarya</taxon>
        <taxon>Ascomycota</taxon>
        <taxon>Pezizomycotina</taxon>
        <taxon>Dothideomycetes</taxon>
        <taxon>Pleosporomycetidae</taxon>
        <taxon>Pleosporales</taxon>
        <taxon>Pleosporineae</taxon>
        <taxon>Pleosporaceae</taxon>
        <taxon>Stemphylium</taxon>
    </lineage>
</organism>
<evidence type="ECO:0000313" key="4">
    <source>
        <dbReference type="Proteomes" id="UP000249619"/>
    </source>
</evidence>
<reference evidence="4" key="1">
    <citation type="submission" date="2018-05" db="EMBL/GenBank/DDBJ databases">
        <title>Draft genome sequence of Stemphylium lycopersici strain CIDEFI 213.</title>
        <authorList>
            <person name="Medina R."/>
            <person name="Franco M.E.E."/>
            <person name="Lucentini C.G."/>
            <person name="Saparrat M.C.N."/>
            <person name="Balatti P.A."/>
        </authorList>
    </citation>
    <scope>NUCLEOTIDE SEQUENCE [LARGE SCALE GENOMIC DNA]</scope>
    <source>
        <strain evidence="4">CIDEFI 213</strain>
    </source>
</reference>
<dbReference type="OrthoDB" id="2247093at2759"/>
<feature type="region of interest" description="Disordered" evidence="1">
    <location>
        <begin position="24"/>
        <end position="143"/>
    </location>
</feature>
<dbReference type="GO" id="GO:0003700">
    <property type="term" value="F:DNA-binding transcription factor activity"/>
    <property type="evidence" value="ECO:0007669"/>
    <property type="project" value="InterPro"/>
</dbReference>
<dbReference type="EMBL" id="QGDH01000101">
    <property type="protein sequence ID" value="RAR07389.1"/>
    <property type="molecule type" value="Genomic_DNA"/>
</dbReference>
<feature type="compositionally biased region" description="Polar residues" evidence="1">
    <location>
        <begin position="162"/>
        <end position="200"/>
    </location>
</feature>
<dbReference type="InterPro" id="IPR004827">
    <property type="entry name" value="bZIP"/>
</dbReference>
<keyword evidence="4" id="KW-1185">Reference proteome</keyword>
<gene>
    <name evidence="3" type="ORF">DDE83_006499</name>
</gene>
<feature type="compositionally biased region" description="Polar residues" evidence="1">
    <location>
        <begin position="244"/>
        <end position="261"/>
    </location>
</feature>
<feature type="compositionally biased region" description="Polar residues" evidence="1">
    <location>
        <begin position="296"/>
        <end position="331"/>
    </location>
</feature>
<accession>A0A364MYW2</accession>
<feature type="compositionally biased region" description="Acidic residues" evidence="1">
    <location>
        <begin position="489"/>
        <end position="499"/>
    </location>
</feature>
<evidence type="ECO:0000256" key="1">
    <source>
        <dbReference type="SAM" id="MobiDB-lite"/>
    </source>
</evidence>
<comment type="caution">
    <text evidence="3">The sequence shown here is derived from an EMBL/GenBank/DDBJ whole genome shotgun (WGS) entry which is preliminary data.</text>
</comment>